<dbReference type="EMBL" id="UGHD01000002">
    <property type="protein sequence ID" value="STO56803.1"/>
    <property type="molecule type" value="Genomic_DNA"/>
</dbReference>
<dbReference type="RefSeq" id="WP_005506671.1">
    <property type="nucleotide sequence ID" value="NZ_CP014056.2"/>
</dbReference>
<evidence type="ECO:0000256" key="6">
    <source>
        <dbReference type="ARBA" id="ARBA00023125"/>
    </source>
</evidence>
<dbReference type="CDD" id="cd00009">
    <property type="entry name" value="AAA"/>
    <property type="match status" value="1"/>
</dbReference>
<dbReference type="PROSITE" id="PS50110">
    <property type="entry name" value="RESPONSE_REGULATORY"/>
    <property type="match status" value="1"/>
</dbReference>
<dbReference type="GeneID" id="58895336"/>
<dbReference type="GO" id="GO:0000160">
    <property type="term" value="P:phosphorelay signal transduction system"/>
    <property type="evidence" value="ECO:0007669"/>
    <property type="project" value="UniProtKB-KW"/>
</dbReference>
<dbReference type="GO" id="GO:0043565">
    <property type="term" value="F:sequence-specific DNA binding"/>
    <property type="evidence" value="ECO:0007669"/>
    <property type="project" value="InterPro"/>
</dbReference>
<dbReference type="Proteomes" id="UP000254512">
    <property type="component" value="Unassembled WGS sequence"/>
</dbReference>
<evidence type="ECO:0000313" key="11">
    <source>
        <dbReference type="EMBL" id="STO56803.1"/>
    </source>
</evidence>
<dbReference type="InterPro" id="IPR058031">
    <property type="entry name" value="AAA_lid_NorR"/>
</dbReference>
<dbReference type="GO" id="GO:0005524">
    <property type="term" value="F:ATP binding"/>
    <property type="evidence" value="ECO:0007669"/>
    <property type="project" value="UniProtKB-KW"/>
</dbReference>
<dbReference type="InterPro" id="IPR025943">
    <property type="entry name" value="Sigma_54_int_dom_ATP-bd_2"/>
</dbReference>
<dbReference type="PROSITE" id="PS50045">
    <property type="entry name" value="SIGMA54_INTERACT_4"/>
    <property type="match status" value="1"/>
</dbReference>
<evidence type="ECO:0000256" key="1">
    <source>
        <dbReference type="ARBA" id="ARBA00022553"/>
    </source>
</evidence>
<keyword evidence="2" id="KW-0547">Nucleotide-binding</keyword>
<gene>
    <name evidence="11" type="primary">glnG_1</name>
    <name evidence="11" type="ORF">NCTC11645_01178</name>
</gene>
<keyword evidence="6" id="KW-0238">DNA-binding</keyword>
<keyword evidence="5" id="KW-0805">Transcription regulation</keyword>
<dbReference type="PROSITE" id="PS00676">
    <property type="entry name" value="SIGMA54_INTERACT_2"/>
    <property type="match status" value="1"/>
</dbReference>
<dbReference type="InterPro" id="IPR011006">
    <property type="entry name" value="CheY-like_superfamily"/>
</dbReference>
<name>A0A377HLA7_GRIHO</name>
<dbReference type="Gene3D" id="1.10.10.60">
    <property type="entry name" value="Homeodomain-like"/>
    <property type="match status" value="1"/>
</dbReference>
<evidence type="ECO:0000259" key="10">
    <source>
        <dbReference type="PROSITE" id="PS50110"/>
    </source>
</evidence>
<dbReference type="Gene3D" id="1.10.8.60">
    <property type="match status" value="1"/>
</dbReference>
<dbReference type="InterPro" id="IPR002197">
    <property type="entry name" value="HTH_Fis"/>
</dbReference>
<evidence type="ECO:0000256" key="4">
    <source>
        <dbReference type="ARBA" id="ARBA00023012"/>
    </source>
</evidence>
<dbReference type="PANTHER" id="PTHR32071:SF21">
    <property type="entry name" value="TRANSCRIPTIONAL REGULATORY PROTEIN FLGR"/>
    <property type="match status" value="1"/>
</dbReference>
<dbReference type="PANTHER" id="PTHR32071">
    <property type="entry name" value="TRANSCRIPTIONAL REGULATORY PROTEIN"/>
    <property type="match status" value="1"/>
</dbReference>
<evidence type="ECO:0000256" key="3">
    <source>
        <dbReference type="ARBA" id="ARBA00022840"/>
    </source>
</evidence>
<keyword evidence="3" id="KW-0067">ATP-binding</keyword>
<dbReference type="InterPro" id="IPR027417">
    <property type="entry name" value="P-loop_NTPase"/>
</dbReference>
<dbReference type="GO" id="GO:0006355">
    <property type="term" value="P:regulation of DNA-templated transcription"/>
    <property type="evidence" value="ECO:0007669"/>
    <property type="project" value="InterPro"/>
</dbReference>
<dbReference type="InterPro" id="IPR002078">
    <property type="entry name" value="Sigma_54_int"/>
</dbReference>
<dbReference type="InterPro" id="IPR025944">
    <property type="entry name" value="Sigma_54_int_dom_CS"/>
</dbReference>
<feature type="domain" description="Sigma-54 factor interaction" evidence="9">
    <location>
        <begin position="128"/>
        <end position="357"/>
    </location>
</feature>
<dbReference type="SUPFAM" id="SSF52172">
    <property type="entry name" value="CheY-like"/>
    <property type="match status" value="1"/>
</dbReference>
<dbReference type="Gene3D" id="3.40.50.300">
    <property type="entry name" value="P-loop containing nucleotide triphosphate hydrolases"/>
    <property type="match status" value="1"/>
</dbReference>
<dbReference type="Pfam" id="PF00158">
    <property type="entry name" value="Sigma54_activat"/>
    <property type="match status" value="1"/>
</dbReference>
<sequence length="473" mass="52072">MNQSKVLIVEDDEGLREALVDTLALAGYQWLEADSAEQALLLLKNETVDIVVSDVQMAGMDGLGLLRNIKLNYPNLPVLLMTAYANIQDAVSAMKEGAIDYMAKPFAPEVLLNMVSRYAPVKTDNSDAVVADPKSRALIALADRVAKTDANVMILGPSGSGKEVMSRHIHRQSVRSEGPFVAINCAAIPENMLEATLFGYEKGAFTGAVQACPGKFEQAQGGTILLDEISEMDLALQAKLLRVLQEREVERLGSRKSIKLDVRVLATSNRDLRQYVEEGHFREDLYYRLNVFPIAWPPLCERTGDIIPLAEHLLTRHCCKLGQAAPLLTQEAAEKLTHYRWPGNVRELDNVMQRALILCHQGVIDAGDILLEGVDWNDAGSLQNLVAGCDAVPPSIQRRALSNHNEAYRGEPAPASADSLGSELRDQEFAIILDTIRACEGRRKDVAERLGISPRTLRYKLAKMRDAGIDIPQ</sequence>
<reference evidence="11 12" key="1">
    <citation type="submission" date="2018-06" db="EMBL/GenBank/DDBJ databases">
        <authorList>
            <consortium name="Pathogen Informatics"/>
            <person name="Doyle S."/>
        </authorList>
    </citation>
    <scope>NUCLEOTIDE SEQUENCE [LARGE SCALE GENOMIC DNA]</scope>
    <source>
        <strain evidence="11 12">NCTC11645</strain>
    </source>
</reference>
<dbReference type="FunFam" id="3.40.50.2300:FF:000018">
    <property type="entry name" value="DNA-binding transcriptional regulator NtrC"/>
    <property type="match status" value="1"/>
</dbReference>
<dbReference type="Pfam" id="PF25601">
    <property type="entry name" value="AAA_lid_14"/>
    <property type="match status" value="1"/>
</dbReference>
<proteinExistence type="predicted"/>
<evidence type="ECO:0000256" key="2">
    <source>
        <dbReference type="ARBA" id="ARBA00022741"/>
    </source>
</evidence>
<evidence type="ECO:0000259" key="9">
    <source>
        <dbReference type="PROSITE" id="PS50045"/>
    </source>
</evidence>
<dbReference type="Pfam" id="PF00072">
    <property type="entry name" value="Response_reg"/>
    <property type="match status" value="1"/>
</dbReference>
<feature type="domain" description="Response regulatory" evidence="10">
    <location>
        <begin position="5"/>
        <end position="119"/>
    </location>
</feature>
<dbReference type="PROSITE" id="PS00688">
    <property type="entry name" value="SIGMA54_INTERACT_3"/>
    <property type="match status" value="1"/>
</dbReference>
<protein>
    <submittedName>
        <fullName evidence="11">Nitrogen regulation protein NR(I)</fullName>
    </submittedName>
</protein>
<accession>A0A377HLA7</accession>
<dbReference type="SUPFAM" id="SSF46689">
    <property type="entry name" value="Homeodomain-like"/>
    <property type="match status" value="1"/>
</dbReference>
<organism evidence="11 12">
    <name type="scientific">Grimontia hollisae</name>
    <name type="common">Vibrio hollisae</name>
    <dbReference type="NCBI Taxonomy" id="673"/>
    <lineage>
        <taxon>Bacteria</taxon>
        <taxon>Pseudomonadati</taxon>
        <taxon>Pseudomonadota</taxon>
        <taxon>Gammaproteobacteria</taxon>
        <taxon>Vibrionales</taxon>
        <taxon>Vibrionaceae</taxon>
        <taxon>Grimontia</taxon>
    </lineage>
</organism>
<dbReference type="Gene3D" id="3.40.50.2300">
    <property type="match status" value="1"/>
</dbReference>
<dbReference type="FunFam" id="3.40.50.300:FF:000006">
    <property type="entry name" value="DNA-binding transcriptional regulator NtrC"/>
    <property type="match status" value="1"/>
</dbReference>
<dbReference type="STRING" id="673.AL542_05420"/>
<dbReference type="Pfam" id="PF02954">
    <property type="entry name" value="HTH_8"/>
    <property type="match status" value="1"/>
</dbReference>
<feature type="modified residue" description="4-aspartylphosphate" evidence="8">
    <location>
        <position position="54"/>
    </location>
</feature>
<dbReference type="SMART" id="SM00448">
    <property type="entry name" value="REC"/>
    <property type="match status" value="1"/>
</dbReference>
<evidence type="ECO:0000313" key="12">
    <source>
        <dbReference type="Proteomes" id="UP000254512"/>
    </source>
</evidence>
<dbReference type="SUPFAM" id="SSF52540">
    <property type="entry name" value="P-loop containing nucleoside triphosphate hydrolases"/>
    <property type="match status" value="1"/>
</dbReference>
<dbReference type="InterPro" id="IPR001789">
    <property type="entry name" value="Sig_transdc_resp-reg_receiver"/>
</dbReference>
<evidence type="ECO:0000256" key="5">
    <source>
        <dbReference type="ARBA" id="ARBA00023015"/>
    </source>
</evidence>
<evidence type="ECO:0000256" key="7">
    <source>
        <dbReference type="ARBA" id="ARBA00023163"/>
    </source>
</evidence>
<dbReference type="InterPro" id="IPR009057">
    <property type="entry name" value="Homeodomain-like_sf"/>
</dbReference>
<dbReference type="AlphaFoldDB" id="A0A377HLA7"/>
<keyword evidence="7" id="KW-0804">Transcription</keyword>
<keyword evidence="1 8" id="KW-0597">Phosphoprotein</keyword>
<evidence type="ECO:0000256" key="8">
    <source>
        <dbReference type="PROSITE-ProRule" id="PRU00169"/>
    </source>
</evidence>
<dbReference type="KEGG" id="gho:AL542_05420"/>
<dbReference type="InterPro" id="IPR003593">
    <property type="entry name" value="AAA+_ATPase"/>
</dbReference>
<dbReference type="SMART" id="SM00382">
    <property type="entry name" value="AAA"/>
    <property type="match status" value="1"/>
</dbReference>
<keyword evidence="4" id="KW-0902">Two-component regulatory system</keyword>